<evidence type="ECO:0000313" key="2">
    <source>
        <dbReference type="EMBL" id="TXI54446.1"/>
    </source>
</evidence>
<dbReference type="RefSeq" id="WP_131701156.1">
    <property type="nucleotide sequence ID" value="NZ_JACKUJ010000046.1"/>
</dbReference>
<comment type="caution">
    <text evidence="2">The sequence shown here is derived from an EMBL/GenBank/DDBJ whole genome shotgun (WGS) entry which is preliminary data.</text>
</comment>
<feature type="region of interest" description="Disordered" evidence="1">
    <location>
        <begin position="1"/>
        <end position="48"/>
    </location>
</feature>
<gene>
    <name evidence="2" type="ORF">E6Q54_14695</name>
</gene>
<dbReference type="AlphaFoldDB" id="A0A5C7XYM4"/>
<name>A0A5C7XYM4_9MYCO</name>
<accession>A0A5C7XYM4</accession>
<feature type="compositionally biased region" description="Polar residues" evidence="1">
    <location>
        <begin position="183"/>
        <end position="206"/>
    </location>
</feature>
<dbReference type="OrthoDB" id="4570269at2"/>
<protein>
    <recommendedName>
        <fullName evidence="4">Scaffolding protein</fullName>
    </recommendedName>
</protein>
<evidence type="ECO:0008006" key="4">
    <source>
        <dbReference type="Google" id="ProtNLM"/>
    </source>
</evidence>
<reference evidence="2 3" key="1">
    <citation type="submission" date="2018-09" db="EMBL/GenBank/DDBJ databases">
        <title>Metagenome Assembled Genomes from an Advanced Water Purification Facility.</title>
        <authorList>
            <person name="Stamps B.W."/>
            <person name="Spear J.R."/>
        </authorList>
    </citation>
    <scope>NUCLEOTIDE SEQUENCE [LARGE SCALE GENOMIC DNA]</scope>
    <source>
        <strain evidence="2">Bin_29_2</strain>
    </source>
</reference>
<proteinExistence type="predicted"/>
<dbReference type="Proteomes" id="UP000321797">
    <property type="component" value="Unassembled WGS sequence"/>
</dbReference>
<evidence type="ECO:0000313" key="3">
    <source>
        <dbReference type="Proteomes" id="UP000321797"/>
    </source>
</evidence>
<organism evidence="2 3">
    <name type="scientific">Mycolicibacter arupensis</name>
    <dbReference type="NCBI Taxonomy" id="342002"/>
    <lineage>
        <taxon>Bacteria</taxon>
        <taxon>Bacillati</taxon>
        <taxon>Actinomycetota</taxon>
        <taxon>Actinomycetes</taxon>
        <taxon>Mycobacteriales</taxon>
        <taxon>Mycobacteriaceae</taxon>
        <taxon>Mycolicibacter</taxon>
    </lineage>
</organism>
<sequence length="220" mass="23316">MQDLPKDPTSTPVGTHGGADDASATSGAGQPGGEPAGHPDRGFPENTPIVEMTAEQQAAYWKFHDRRKSDTLRAYGGITPEEALQYRQDAEDARREQLQPSERALEDARTQATTAAMATAAQTWAPQIAEAIVGQFITNTEQRTAVLAGINPMAFVKDGKFDNAALIGHLTGLQAAFGGSAPSGEQQQPPSQWGQHGTHPPAQSGSDEGLAEAKRRGYIT</sequence>
<dbReference type="EMBL" id="SSGD01000085">
    <property type="protein sequence ID" value="TXI54446.1"/>
    <property type="molecule type" value="Genomic_DNA"/>
</dbReference>
<feature type="compositionally biased region" description="Basic and acidic residues" evidence="1">
    <location>
        <begin position="211"/>
        <end position="220"/>
    </location>
</feature>
<feature type="region of interest" description="Disordered" evidence="1">
    <location>
        <begin position="177"/>
        <end position="220"/>
    </location>
</feature>
<evidence type="ECO:0000256" key="1">
    <source>
        <dbReference type="SAM" id="MobiDB-lite"/>
    </source>
</evidence>